<evidence type="ECO:0000313" key="2">
    <source>
        <dbReference type="Proteomes" id="UP001066276"/>
    </source>
</evidence>
<dbReference type="EMBL" id="JANPWB010000015">
    <property type="protein sequence ID" value="KAJ1092995.1"/>
    <property type="molecule type" value="Genomic_DNA"/>
</dbReference>
<keyword evidence="2" id="KW-1185">Reference proteome</keyword>
<gene>
    <name evidence="1" type="ORF">NDU88_006105</name>
</gene>
<proteinExistence type="predicted"/>
<sequence>MAQTPAAIRLLVESFVNFMSGLDLVTNYGKSYIMACGPDRGRQHSFYQSALLGGHGRSSEERTGVKALVKVRARAPKRKERGSKDLLLVDRGEEIASEAAGGAERRKNRA</sequence>
<dbReference type="AlphaFoldDB" id="A0AAV7LQZ9"/>
<evidence type="ECO:0000313" key="1">
    <source>
        <dbReference type="EMBL" id="KAJ1092995.1"/>
    </source>
</evidence>
<name>A0AAV7LQZ9_PLEWA</name>
<reference evidence="1" key="1">
    <citation type="journal article" date="2022" name="bioRxiv">
        <title>Sequencing and chromosome-scale assembly of the giantPleurodeles waltlgenome.</title>
        <authorList>
            <person name="Brown T."/>
            <person name="Elewa A."/>
            <person name="Iarovenko S."/>
            <person name="Subramanian E."/>
            <person name="Araus A.J."/>
            <person name="Petzold A."/>
            <person name="Susuki M."/>
            <person name="Suzuki K.-i.T."/>
            <person name="Hayashi T."/>
            <person name="Toyoda A."/>
            <person name="Oliveira C."/>
            <person name="Osipova E."/>
            <person name="Leigh N.D."/>
            <person name="Simon A."/>
            <person name="Yun M.H."/>
        </authorList>
    </citation>
    <scope>NUCLEOTIDE SEQUENCE</scope>
    <source>
        <strain evidence="1">20211129_DDA</strain>
        <tissue evidence="1">Liver</tissue>
    </source>
</reference>
<organism evidence="1 2">
    <name type="scientific">Pleurodeles waltl</name>
    <name type="common">Iberian ribbed newt</name>
    <dbReference type="NCBI Taxonomy" id="8319"/>
    <lineage>
        <taxon>Eukaryota</taxon>
        <taxon>Metazoa</taxon>
        <taxon>Chordata</taxon>
        <taxon>Craniata</taxon>
        <taxon>Vertebrata</taxon>
        <taxon>Euteleostomi</taxon>
        <taxon>Amphibia</taxon>
        <taxon>Batrachia</taxon>
        <taxon>Caudata</taxon>
        <taxon>Salamandroidea</taxon>
        <taxon>Salamandridae</taxon>
        <taxon>Pleurodelinae</taxon>
        <taxon>Pleurodeles</taxon>
    </lineage>
</organism>
<accession>A0AAV7LQZ9</accession>
<comment type="caution">
    <text evidence="1">The sequence shown here is derived from an EMBL/GenBank/DDBJ whole genome shotgun (WGS) entry which is preliminary data.</text>
</comment>
<dbReference type="Proteomes" id="UP001066276">
    <property type="component" value="Chromosome 11"/>
</dbReference>
<protein>
    <submittedName>
        <fullName evidence="1">Uncharacterized protein</fullName>
    </submittedName>
</protein>